<gene>
    <name evidence="1" type="ORF">SPELUC_LOCUS3301</name>
</gene>
<organism evidence="1 2">
    <name type="scientific">Cetraspora pellucida</name>
    <dbReference type="NCBI Taxonomy" id="1433469"/>
    <lineage>
        <taxon>Eukaryota</taxon>
        <taxon>Fungi</taxon>
        <taxon>Fungi incertae sedis</taxon>
        <taxon>Mucoromycota</taxon>
        <taxon>Glomeromycotina</taxon>
        <taxon>Glomeromycetes</taxon>
        <taxon>Diversisporales</taxon>
        <taxon>Gigasporaceae</taxon>
        <taxon>Cetraspora</taxon>
    </lineage>
</organism>
<evidence type="ECO:0000313" key="1">
    <source>
        <dbReference type="EMBL" id="CAG8507200.1"/>
    </source>
</evidence>
<name>A0ACA9L3T9_9GLOM</name>
<protein>
    <submittedName>
        <fullName evidence="1">17299_t:CDS:1</fullName>
    </submittedName>
</protein>
<sequence length="69" mass="7736">MPPGWTFSGNSKFRKKGFAQSGEINNNNISQVSTIYNWIGRYSREFYHEGTLIALEIFNADGSSSNGEL</sequence>
<proteinExistence type="predicted"/>
<dbReference type="EMBL" id="CAJVPW010002473">
    <property type="protein sequence ID" value="CAG8507200.1"/>
    <property type="molecule type" value="Genomic_DNA"/>
</dbReference>
<reference evidence="1" key="1">
    <citation type="submission" date="2021-06" db="EMBL/GenBank/DDBJ databases">
        <authorList>
            <person name="Kallberg Y."/>
            <person name="Tangrot J."/>
            <person name="Rosling A."/>
        </authorList>
    </citation>
    <scope>NUCLEOTIDE SEQUENCE</scope>
    <source>
        <strain evidence="1">28 12/20/2015</strain>
    </source>
</reference>
<accession>A0ACA9L3T9</accession>
<comment type="caution">
    <text evidence="1">The sequence shown here is derived from an EMBL/GenBank/DDBJ whole genome shotgun (WGS) entry which is preliminary data.</text>
</comment>
<keyword evidence="2" id="KW-1185">Reference proteome</keyword>
<dbReference type="Proteomes" id="UP000789366">
    <property type="component" value="Unassembled WGS sequence"/>
</dbReference>
<evidence type="ECO:0000313" key="2">
    <source>
        <dbReference type="Proteomes" id="UP000789366"/>
    </source>
</evidence>